<comment type="subcellular location">
    <subcellularLocation>
        <location evidence="1 9">Nucleus</location>
    </subcellularLocation>
</comment>
<evidence type="ECO:0000256" key="5">
    <source>
        <dbReference type="ARBA" id="ARBA00022478"/>
    </source>
</evidence>
<dbReference type="Proteomes" id="UP000789739">
    <property type="component" value="Unassembled WGS sequence"/>
</dbReference>
<dbReference type="GO" id="GO:0005666">
    <property type="term" value="C:RNA polymerase III complex"/>
    <property type="evidence" value="ECO:0007669"/>
    <property type="project" value="UniProtKB-UniRule"/>
</dbReference>
<dbReference type="InterPro" id="IPR055207">
    <property type="entry name" value="POLR3C_WHD"/>
</dbReference>
<sequence>MANELIRLCCFVIREDFGDLIEVFILLRYFHVRISLLTPIFSTKRPAKVLFEKGRLPAALIARYSSLPLEKVKECLFILIQHNLVYWAREVPDQTKSPIFYQIDSREVLSRIKFGVYLNHTRNRFGNEGQVIITYVLLNGKASFKSLVEARNLSKRTKEYKTLKEKYAELVTEGYLKYLKYTDALSAQDKQDAAEQRELAKMTTFVPTKKEKAEARAKVAELDSIESAGGRKRKKAVVDEDHSRLSKQPRTEDVFEIIEDAQVRVNYERFNILARNDHITSFVEERINPAAKLVMKVILELADEKRLDAEESRAMSAQTIIRKVPTEDILEDQIELERQDPSHEYLVSEYLDLLVEDGSKFIRKKDDSMSGLYSVRYKDLIERLKQRKLESILQEKYGSMAVRIYKILQAKGKLEEKNIASLAMLTQADARKIIDQLFVEGLVELQEVPKAADRAPSRTYYLWYAEPERCYQKILTCLYRTLGNIHEQRMYEKEGYARLIERRAIARLRSTMHLMTPEEKEQLRIFDQSMERLDVAALRIVNLVMILTNYR</sequence>
<evidence type="ECO:0000256" key="4">
    <source>
        <dbReference type="ARBA" id="ARBA00016689"/>
    </source>
</evidence>
<evidence type="ECO:0000256" key="9">
    <source>
        <dbReference type="RuleBase" id="RU367076"/>
    </source>
</evidence>
<dbReference type="PANTHER" id="PTHR12949">
    <property type="entry name" value="RNA POLYMERASE III DNA DIRECTED -RELATED"/>
    <property type="match status" value="1"/>
</dbReference>
<keyword evidence="7 9" id="KW-0539">Nucleus</keyword>
<evidence type="ECO:0000256" key="7">
    <source>
        <dbReference type="ARBA" id="ARBA00023242"/>
    </source>
</evidence>
<keyword evidence="14" id="KW-1185">Reference proteome</keyword>
<feature type="domain" description="RNA polymerase III subunit RPC82-related helix-turn-helix" evidence="11">
    <location>
        <begin position="48"/>
        <end position="86"/>
    </location>
</feature>
<dbReference type="SUPFAM" id="SSF46785">
    <property type="entry name" value="Winged helix' DNA-binding domain"/>
    <property type="match status" value="1"/>
</dbReference>
<dbReference type="EMBL" id="CAJVPI010002153">
    <property type="protein sequence ID" value="CAG8637023.1"/>
    <property type="molecule type" value="Genomic_DNA"/>
</dbReference>
<dbReference type="InterPro" id="IPR013197">
    <property type="entry name" value="RNA_pol_III_RPC82-rel_HTH"/>
</dbReference>
<comment type="similarity">
    <text evidence="2 9">Belongs to the RNA polymerase beta chain family.</text>
</comment>
<dbReference type="Pfam" id="PF05645">
    <property type="entry name" value="RNA_pol_Rpc82"/>
    <property type="match status" value="1"/>
</dbReference>
<gene>
    <name evidence="13" type="ORF">PBRASI_LOCUS9565</name>
</gene>
<dbReference type="PANTHER" id="PTHR12949:SF0">
    <property type="entry name" value="DNA-DIRECTED RNA POLYMERASE III SUBUNIT RPC3"/>
    <property type="match status" value="1"/>
</dbReference>
<dbReference type="OrthoDB" id="272392at2759"/>
<evidence type="ECO:0000256" key="6">
    <source>
        <dbReference type="ARBA" id="ARBA00023163"/>
    </source>
</evidence>
<evidence type="ECO:0000256" key="1">
    <source>
        <dbReference type="ARBA" id="ARBA00004123"/>
    </source>
</evidence>
<evidence type="ECO:0000256" key="8">
    <source>
        <dbReference type="ARBA" id="ARBA00025127"/>
    </source>
</evidence>
<evidence type="ECO:0000313" key="14">
    <source>
        <dbReference type="Proteomes" id="UP000789739"/>
    </source>
</evidence>
<evidence type="ECO:0000259" key="11">
    <source>
        <dbReference type="Pfam" id="PF08221"/>
    </source>
</evidence>
<dbReference type="GO" id="GO:0006351">
    <property type="term" value="P:DNA-templated transcription"/>
    <property type="evidence" value="ECO:0007669"/>
    <property type="project" value="InterPro"/>
</dbReference>
<dbReference type="Pfam" id="PF08221">
    <property type="entry name" value="HTH_9"/>
    <property type="match status" value="1"/>
</dbReference>
<evidence type="ECO:0000256" key="2">
    <source>
        <dbReference type="ARBA" id="ARBA00006835"/>
    </source>
</evidence>
<evidence type="ECO:0000313" key="13">
    <source>
        <dbReference type="EMBL" id="CAG8637023.1"/>
    </source>
</evidence>
<dbReference type="Gene3D" id="1.10.10.10">
    <property type="entry name" value="Winged helix-like DNA-binding domain superfamily/Winged helix DNA-binding domain"/>
    <property type="match status" value="4"/>
</dbReference>
<dbReference type="GO" id="GO:0003697">
    <property type="term" value="F:single-stranded DNA binding"/>
    <property type="evidence" value="ECO:0007669"/>
    <property type="project" value="UniProtKB-UniRule"/>
</dbReference>
<reference evidence="13" key="1">
    <citation type="submission" date="2021-06" db="EMBL/GenBank/DDBJ databases">
        <authorList>
            <person name="Kallberg Y."/>
            <person name="Tangrot J."/>
            <person name="Rosling A."/>
        </authorList>
    </citation>
    <scope>NUCLEOTIDE SEQUENCE</scope>
    <source>
        <strain evidence="13">BR232B</strain>
    </source>
</reference>
<feature type="domain" description="RNA polymerase III Rpc82 C -terminal" evidence="10">
    <location>
        <begin position="168"/>
        <end position="384"/>
    </location>
</feature>
<dbReference type="InterPro" id="IPR036390">
    <property type="entry name" value="WH_DNA-bd_sf"/>
</dbReference>
<dbReference type="AlphaFoldDB" id="A0A9N9DFK2"/>
<name>A0A9N9DFK2_9GLOM</name>
<comment type="subunit">
    <text evidence="3 9">Component of the RNA polymerase III (Pol III) complex consisting of 17 subunits.</text>
</comment>
<dbReference type="Pfam" id="PF22536">
    <property type="entry name" value="WHD_POLR3C"/>
    <property type="match status" value="1"/>
</dbReference>
<evidence type="ECO:0000259" key="10">
    <source>
        <dbReference type="Pfam" id="PF05645"/>
    </source>
</evidence>
<dbReference type="InterPro" id="IPR008806">
    <property type="entry name" value="RNA_pol_III_Rpc82_C"/>
</dbReference>
<keyword evidence="6 9" id="KW-0804">Transcription</keyword>
<dbReference type="InterPro" id="IPR039748">
    <property type="entry name" value="RPC3"/>
</dbReference>
<dbReference type="InterPro" id="IPR036388">
    <property type="entry name" value="WH-like_DNA-bd_sf"/>
</dbReference>
<keyword evidence="5 9" id="KW-0240">DNA-directed RNA polymerase</keyword>
<proteinExistence type="inferred from homology"/>
<evidence type="ECO:0000259" key="12">
    <source>
        <dbReference type="Pfam" id="PF22536"/>
    </source>
</evidence>
<protein>
    <recommendedName>
        <fullName evidence="4 9">DNA-directed RNA polymerase III subunit RPC3</fullName>
        <shortName evidence="9">RNA polymerase III subunit C3</shortName>
    </recommendedName>
</protein>
<comment type="caution">
    <text evidence="13">The sequence shown here is derived from an EMBL/GenBank/DDBJ whole genome shotgun (WGS) entry which is preliminary data.</text>
</comment>
<organism evidence="13 14">
    <name type="scientific">Paraglomus brasilianum</name>
    <dbReference type="NCBI Taxonomy" id="144538"/>
    <lineage>
        <taxon>Eukaryota</taxon>
        <taxon>Fungi</taxon>
        <taxon>Fungi incertae sedis</taxon>
        <taxon>Mucoromycota</taxon>
        <taxon>Glomeromycotina</taxon>
        <taxon>Glomeromycetes</taxon>
        <taxon>Paraglomerales</taxon>
        <taxon>Paraglomeraceae</taxon>
        <taxon>Paraglomus</taxon>
    </lineage>
</organism>
<feature type="domain" description="DNA-directed RNA polymerase III subunit RPC3 winged-helix" evidence="12">
    <location>
        <begin position="389"/>
        <end position="464"/>
    </location>
</feature>
<evidence type="ECO:0000256" key="3">
    <source>
        <dbReference type="ARBA" id="ARBA00011206"/>
    </source>
</evidence>
<accession>A0A9N9DFK2</accession>
<comment type="function">
    <text evidence="8 9">DNA-dependent RNA polymerase catalyzes the transcription of DNA into RNA using the four ribonucleoside triphosphates as substrates. Specific core component of RNA polymerase III which synthesizes small RNAs, such as 5S rRNA and tRNAs.</text>
</comment>